<proteinExistence type="inferred from homology"/>
<protein>
    <recommendedName>
        <fullName evidence="5">Sulfotransferase</fullName>
    </recommendedName>
</protein>
<dbReference type="PANTHER" id="PTHR45964">
    <property type="entry name" value="WSCD FAMILY MEMBER CG9164"/>
    <property type="match status" value="1"/>
</dbReference>
<gene>
    <name evidence="3" type="ORF">NP493_436g02019</name>
</gene>
<evidence type="ECO:0000313" key="4">
    <source>
        <dbReference type="Proteomes" id="UP001209878"/>
    </source>
</evidence>
<dbReference type="InterPro" id="IPR027417">
    <property type="entry name" value="P-loop_NTPase"/>
</dbReference>
<evidence type="ECO:0008006" key="5">
    <source>
        <dbReference type="Google" id="ProtNLM"/>
    </source>
</evidence>
<evidence type="ECO:0000313" key="3">
    <source>
        <dbReference type="EMBL" id="KAK2180604.1"/>
    </source>
</evidence>
<dbReference type="EMBL" id="JAODUO010000436">
    <property type="protein sequence ID" value="KAK2180604.1"/>
    <property type="molecule type" value="Genomic_DNA"/>
</dbReference>
<feature type="region of interest" description="Disordered" evidence="2">
    <location>
        <begin position="1"/>
        <end position="39"/>
    </location>
</feature>
<dbReference type="AlphaFoldDB" id="A0AAD9KZL3"/>
<sequence length="248" mass="28635">MRMTVERDEDMDISRSDTGSNNCYDNAVKIPEPKPDTDASRRYNCQPPQFSQVPLTATALASSPGSGSTWLRYLLQQATGIYTGSVYHDTALADAGFYGENITDSRVVVIKTHRERELQKYDRAILVIRDPYDAIVSEYNWRVSEHWHRFNSKWLDEFQGPLHVVFYEDMVDNLAMSLRNIIAFLGVPGTRIYCALRSPNGNFWRKPANIASRYLFTRAQRTVIDGYQENVYEYVVQQQGRLRARMLE</sequence>
<dbReference type="SUPFAM" id="SSF52540">
    <property type="entry name" value="P-loop containing nucleoside triphosphate hydrolases"/>
    <property type="match status" value="1"/>
</dbReference>
<dbReference type="Proteomes" id="UP001209878">
    <property type="component" value="Unassembled WGS sequence"/>
</dbReference>
<evidence type="ECO:0000256" key="2">
    <source>
        <dbReference type="SAM" id="MobiDB-lite"/>
    </source>
</evidence>
<comment type="caution">
    <text evidence="3">The sequence shown here is derived from an EMBL/GenBank/DDBJ whole genome shotgun (WGS) entry which is preliminary data.</text>
</comment>
<organism evidence="3 4">
    <name type="scientific">Ridgeia piscesae</name>
    <name type="common">Tubeworm</name>
    <dbReference type="NCBI Taxonomy" id="27915"/>
    <lineage>
        <taxon>Eukaryota</taxon>
        <taxon>Metazoa</taxon>
        <taxon>Spiralia</taxon>
        <taxon>Lophotrochozoa</taxon>
        <taxon>Annelida</taxon>
        <taxon>Polychaeta</taxon>
        <taxon>Sedentaria</taxon>
        <taxon>Canalipalpata</taxon>
        <taxon>Sabellida</taxon>
        <taxon>Siboglinidae</taxon>
        <taxon>Ridgeia</taxon>
    </lineage>
</organism>
<reference evidence="3" key="1">
    <citation type="journal article" date="2023" name="Mol. Biol. Evol.">
        <title>Third-Generation Sequencing Reveals the Adaptive Role of the Epigenome in Three Deep-Sea Polychaetes.</title>
        <authorList>
            <person name="Perez M."/>
            <person name="Aroh O."/>
            <person name="Sun Y."/>
            <person name="Lan Y."/>
            <person name="Juniper S.K."/>
            <person name="Young C.R."/>
            <person name="Angers B."/>
            <person name="Qian P.Y."/>
        </authorList>
    </citation>
    <scope>NUCLEOTIDE SEQUENCE</scope>
    <source>
        <strain evidence="3">R07B-5</strain>
    </source>
</reference>
<dbReference type="PANTHER" id="PTHR45964:SF5">
    <property type="entry name" value="WSCD FAMILY MEMBER CG9164"/>
    <property type="match status" value="1"/>
</dbReference>
<evidence type="ECO:0000256" key="1">
    <source>
        <dbReference type="ARBA" id="ARBA00010236"/>
    </source>
</evidence>
<accession>A0AAD9KZL3</accession>
<comment type="similarity">
    <text evidence="1">Belongs to the WSCD family.</text>
</comment>
<name>A0AAD9KZL3_RIDPI</name>
<dbReference type="Gene3D" id="3.40.50.300">
    <property type="entry name" value="P-loop containing nucleotide triphosphate hydrolases"/>
    <property type="match status" value="1"/>
</dbReference>
<keyword evidence="4" id="KW-1185">Reference proteome</keyword>
<dbReference type="InterPro" id="IPR051589">
    <property type="entry name" value="Sialate-O-sulfotransferase"/>
</dbReference>